<dbReference type="InterPro" id="IPR036291">
    <property type="entry name" value="NAD(P)-bd_dom_sf"/>
</dbReference>
<evidence type="ECO:0000313" key="4">
    <source>
        <dbReference type="EMBL" id="SIO45481.1"/>
    </source>
</evidence>
<dbReference type="PANTHER" id="PTHR42748:SF7">
    <property type="entry name" value="NMRA LIKE REDOX SENSOR 1-RELATED"/>
    <property type="match status" value="1"/>
</dbReference>
<feature type="domain" description="NmrA-like" evidence="3">
    <location>
        <begin position="19"/>
        <end position="260"/>
    </location>
</feature>
<dbReference type="CDD" id="cd05251">
    <property type="entry name" value="NmrA_like_SDR_a"/>
    <property type="match status" value="1"/>
</dbReference>
<evidence type="ECO:0000259" key="3">
    <source>
        <dbReference type="Pfam" id="PF05368"/>
    </source>
</evidence>
<keyword evidence="5" id="KW-1185">Reference proteome</keyword>
<protein>
    <submittedName>
        <fullName evidence="4">Uncharacterized conserved protein YbjT, contains NAD(P)-binding and DUF2867 domains</fullName>
    </submittedName>
</protein>
<dbReference type="Gene3D" id="3.90.25.10">
    <property type="entry name" value="UDP-galactose 4-epimerase, domain 1"/>
    <property type="match status" value="1"/>
</dbReference>
<keyword evidence="2" id="KW-0521">NADP</keyword>
<dbReference type="Gene3D" id="3.40.50.720">
    <property type="entry name" value="NAD(P)-binding Rossmann-like Domain"/>
    <property type="match status" value="1"/>
</dbReference>
<dbReference type="OrthoDB" id="9798669at2"/>
<sequence length="321" mass="34297">MTVDIHESNSLTRQDAAASKAVLVFGATGQQGGAVATALKLQGWPVRALVRNPASDKAKALLDLGVELFKGDFSDSDSIRNAMSGAYGVFSVQPSSGQGALYGISDEQEIRYGKSVADIAIEMGVQHFVYTSVNAAGPDKTGMGHFDSKSEIEAHVRGTRLRSTIIRPAGFMELLMLPGMGLDKGVFMSFLRPGQTGQVIAVQDIGKIVATIFSDPDRFVGRTIEIAGDEVTGVTLQESLSRAAGKLITYYRFPDSLLQDNSFLDRLTSLFDDGRLAGHADIAALKSEFGHLLSFDEWLAGPGKPMFEAALQADAAAISFR</sequence>
<accession>A0A1N6JMR3</accession>
<organism evidence="4 5">
    <name type="scientific">Paraburkholderia phenazinium</name>
    <dbReference type="NCBI Taxonomy" id="60549"/>
    <lineage>
        <taxon>Bacteria</taxon>
        <taxon>Pseudomonadati</taxon>
        <taxon>Pseudomonadota</taxon>
        <taxon>Betaproteobacteria</taxon>
        <taxon>Burkholderiales</taxon>
        <taxon>Burkholderiaceae</taxon>
        <taxon>Paraburkholderia</taxon>
    </lineage>
</organism>
<comment type="similarity">
    <text evidence="1">Belongs to the NmrA-type oxidoreductase family.</text>
</comment>
<dbReference type="AlphaFoldDB" id="A0A1N6JMR3"/>
<dbReference type="Pfam" id="PF05368">
    <property type="entry name" value="NmrA"/>
    <property type="match status" value="1"/>
</dbReference>
<dbReference type="InterPro" id="IPR008030">
    <property type="entry name" value="NmrA-like"/>
</dbReference>
<dbReference type="PANTHER" id="PTHR42748">
    <property type="entry name" value="NITROGEN METABOLITE REPRESSION PROTEIN NMRA FAMILY MEMBER"/>
    <property type="match status" value="1"/>
</dbReference>
<evidence type="ECO:0000256" key="1">
    <source>
        <dbReference type="ARBA" id="ARBA00006328"/>
    </source>
</evidence>
<gene>
    <name evidence="4" type="ORF">SAMN05444165_3344</name>
</gene>
<dbReference type="RefSeq" id="WP_074296632.1">
    <property type="nucleotide sequence ID" value="NZ_FSRU01000001.1"/>
</dbReference>
<dbReference type="EMBL" id="FSRU01000001">
    <property type="protein sequence ID" value="SIO45481.1"/>
    <property type="molecule type" value="Genomic_DNA"/>
</dbReference>
<name>A0A1N6JMR3_9BURK</name>
<reference evidence="4 5" key="1">
    <citation type="submission" date="2016-11" db="EMBL/GenBank/DDBJ databases">
        <authorList>
            <person name="Jaros S."/>
            <person name="Januszkiewicz K."/>
            <person name="Wedrychowicz H."/>
        </authorList>
    </citation>
    <scope>NUCLEOTIDE SEQUENCE [LARGE SCALE GENOMIC DNA]</scope>
    <source>
        <strain evidence="4 5">GAS95</strain>
    </source>
</reference>
<evidence type="ECO:0000313" key="5">
    <source>
        <dbReference type="Proteomes" id="UP000185151"/>
    </source>
</evidence>
<dbReference type="Proteomes" id="UP000185151">
    <property type="component" value="Unassembled WGS sequence"/>
</dbReference>
<evidence type="ECO:0000256" key="2">
    <source>
        <dbReference type="ARBA" id="ARBA00022857"/>
    </source>
</evidence>
<dbReference type="InterPro" id="IPR051164">
    <property type="entry name" value="NmrA-like_oxidored"/>
</dbReference>
<proteinExistence type="inferred from homology"/>
<dbReference type="SUPFAM" id="SSF51735">
    <property type="entry name" value="NAD(P)-binding Rossmann-fold domains"/>
    <property type="match status" value="1"/>
</dbReference>